<dbReference type="Pfam" id="PF10348">
    <property type="entry name" value="DUF2427"/>
    <property type="match status" value="1"/>
</dbReference>
<evidence type="ECO:0000259" key="3">
    <source>
        <dbReference type="Pfam" id="PF10348"/>
    </source>
</evidence>
<keyword evidence="1" id="KW-0812">Transmembrane</keyword>
<protein>
    <recommendedName>
        <fullName evidence="7">Protein YTP1-like C-terminal domain-containing protein</fullName>
    </recommendedName>
</protein>
<evidence type="ECO:0000256" key="2">
    <source>
        <dbReference type="SAM" id="SignalP"/>
    </source>
</evidence>
<dbReference type="OrthoDB" id="4137487at2759"/>
<dbReference type="Pfam" id="PF10355">
    <property type="entry name" value="Ytp1"/>
    <property type="match status" value="1"/>
</dbReference>
<comment type="caution">
    <text evidence="5">The sequence shown here is derived from an EMBL/GenBank/DDBJ whole genome shotgun (WGS) entry which is preliminary data.</text>
</comment>
<dbReference type="EMBL" id="MCFD01000007">
    <property type="protein sequence ID" value="ORX69413.1"/>
    <property type="molecule type" value="Genomic_DNA"/>
</dbReference>
<dbReference type="PANTHER" id="PTHR31685:SF2">
    <property type="entry name" value="PROTEIN YTP1"/>
    <property type="match status" value="1"/>
</dbReference>
<evidence type="ECO:0000256" key="1">
    <source>
        <dbReference type="SAM" id="Phobius"/>
    </source>
</evidence>
<feature type="transmembrane region" description="Helical" evidence="1">
    <location>
        <begin position="390"/>
        <end position="413"/>
    </location>
</feature>
<evidence type="ECO:0008006" key="7">
    <source>
        <dbReference type="Google" id="ProtNLM"/>
    </source>
</evidence>
<sequence>MLRLARRFISAISLLLFAVPILVQAHGDDMDSSAGHDHNSIGSGPLPDEAKYFHWPDEPMGWALRTHVVLCLFSHLLFLPTAMAMEFARHKYQPIVQVAGALVGLVGFVFGWIGGSVDNTYARFGWFMLSLLVIQTVLNLALTTGLVRKNALLESPYRYVTAFQFIFTYMAMVLGVITFLNLCSHGHLGQCISHFVRGSMLMGTAISGVIAMRLCGPVLMELGRPLEFFECGIIVTVGLIGTFTEHNFFQSSSTDAWSHKDLQHTMIGICWLAGGSLGMAMTWKSPPRNRSPIPALIFIATGVSMIIHQQDLVMASRTHFLFGAAMIITGVVTIFEVTIIASGFIKERGEPSLFQYVPLYFMCASGMFLMGSNRDMVLLLINSKVDIATYGLLLLSFCFVIFFYFYLLVDLYLKLCQPPPAKYHPLPSHAENWVEHV</sequence>
<feature type="transmembrane region" description="Helical" evidence="1">
    <location>
        <begin position="320"/>
        <end position="341"/>
    </location>
</feature>
<feature type="transmembrane region" description="Helical" evidence="1">
    <location>
        <begin position="264"/>
        <end position="283"/>
    </location>
</feature>
<feature type="signal peptide" evidence="2">
    <location>
        <begin position="1"/>
        <end position="25"/>
    </location>
</feature>
<dbReference type="InterPro" id="IPR018825">
    <property type="entry name" value="DUF2427"/>
</dbReference>
<feature type="transmembrane region" description="Helical" evidence="1">
    <location>
        <begin position="126"/>
        <end position="147"/>
    </location>
</feature>
<keyword evidence="2" id="KW-0732">Signal</keyword>
<feature type="transmembrane region" description="Helical" evidence="1">
    <location>
        <begin position="194"/>
        <end position="214"/>
    </location>
</feature>
<feature type="transmembrane region" description="Helical" evidence="1">
    <location>
        <begin position="95"/>
        <end position="114"/>
    </location>
</feature>
<evidence type="ECO:0000259" key="4">
    <source>
        <dbReference type="Pfam" id="PF10355"/>
    </source>
</evidence>
<keyword evidence="1" id="KW-0472">Membrane</keyword>
<dbReference type="Proteomes" id="UP000193922">
    <property type="component" value="Unassembled WGS sequence"/>
</dbReference>
<evidence type="ECO:0000313" key="5">
    <source>
        <dbReference type="EMBL" id="ORX69413.1"/>
    </source>
</evidence>
<feature type="transmembrane region" description="Helical" evidence="1">
    <location>
        <begin position="159"/>
        <end position="182"/>
    </location>
</feature>
<organism evidence="5 6">
    <name type="scientific">Linderina pennispora</name>
    <dbReference type="NCBI Taxonomy" id="61395"/>
    <lineage>
        <taxon>Eukaryota</taxon>
        <taxon>Fungi</taxon>
        <taxon>Fungi incertae sedis</taxon>
        <taxon>Zoopagomycota</taxon>
        <taxon>Kickxellomycotina</taxon>
        <taxon>Kickxellomycetes</taxon>
        <taxon>Kickxellales</taxon>
        <taxon>Kickxellaceae</taxon>
        <taxon>Linderina</taxon>
    </lineage>
</organism>
<dbReference type="RefSeq" id="XP_040743101.1">
    <property type="nucleotide sequence ID" value="XM_040883656.1"/>
</dbReference>
<reference evidence="5 6" key="1">
    <citation type="submission" date="2016-07" db="EMBL/GenBank/DDBJ databases">
        <title>Pervasive Adenine N6-methylation of Active Genes in Fungi.</title>
        <authorList>
            <consortium name="DOE Joint Genome Institute"/>
            <person name="Mondo S.J."/>
            <person name="Dannebaum R.O."/>
            <person name="Kuo R.C."/>
            <person name="Labutti K."/>
            <person name="Haridas S."/>
            <person name="Kuo A."/>
            <person name="Salamov A."/>
            <person name="Ahrendt S.R."/>
            <person name="Lipzen A."/>
            <person name="Sullivan W."/>
            <person name="Andreopoulos W.B."/>
            <person name="Clum A."/>
            <person name="Lindquist E."/>
            <person name="Daum C."/>
            <person name="Ramamoorthy G.K."/>
            <person name="Gryganskyi A."/>
            <person name="Culley D."/>
            <person name="Magnuson J.K."/>
            <person name="James T.Y."/>
            <person name="O'Malley M.A."/>
            <person name="Stajich J.E."/>
            <person name="Spatafora J.W."/>
            <person name="Visel A."/>
            <person name="Grigoriev I.V."/>
        </authorList>
    </citation>
    <scope>NUCLEOTIDE SEQUENCE [LARGE SCALE GENOMIC DNA]</scope>
    <source>
        <strain evidence="5 6">ATCC 12442</strain>
    </source>
</reference>
<dbReference type="GeneID" id="63800304"/>
<dbReference type="PANTHER" id="PTHR31685">
    <property type="entry name" value="INTEGRAL MEMBRANE PROTEIN (AFU_ORTHOLOGUE AFUA_6G12730)-RELATED"/>
    <property type="match status" value="1"/>
</dbReference>
<dbReference type="STRING" id="61395.A0A1Y1W794"/>
<dbReference type="InterPro" id="IPR018827">
    <property type="entry name" value="YTP1_C"/>
</dbReference>
<feature type="domain" description="DUF2427" evidence="3">
    <location>
        <begin position="57"/>
        <end position="142"/>
    </location>
</feature>
<dbReference type="AlphaFoldDB" id="A0A1Y1W794"/>
<keyword evidence="6" id="KW-1185">Reference proteome</keyword>
<evidence type="ECO:0000313" key="6">
    <source>
        <dbReference type="Proteomes" id="UP000193922"/>
    </source>
</evidence>
<feature type="transmembrane region" description="Helical" evidence="1">
    <location>
        <begin position="226"/>
        <end position="244"/>
    </location>
</feature>
<feature type="domain" description="Protein YTP1-like C-terminal" evidence="4">
    <location>
        <begin position="168"/>
        <end position="411"/>
    </location>
</feature>
<feature type="chain" id="PRO_5011006862" description="Protein YTP1-like C-terminal domain-containing protein" evidence="2">
    <location>
        <begin position="26"/>
        <end position="437"/>
    </location>
</feature>
<keyword evidence="1" id="KW-1133">Transmembrane helix</keyword>
<proteinExistence type="predicted"/>
<name>A0A1Y1W794_9FUNG</name>
<gene>
    <name evidence="5" type="ORF">DL89DRAFT_160774</name>
</gene>
<accession>A0A1Y1W794</accession>
<feature type="transmembrane region" description="Helical" evidence="1">
    <location>
        <begin position="62"/>
        <end position="83"/>
    </location>
</feature>
<feature type="transmembrane region" description="Helical" evidence="1">
    <location>
        <begin position="353"/>
        <end position="370"/>
    </location>
</feature>
<feature type="transmembrane region" description="Helical" evidence="1">
    <location>
        <begin position="295"/>
        <end position="314"/>
    </location>
</feature>